<dbReference type="EMBL" id="JARESE010000065">
    <property type="protein sequence ID" value="MDE8653838.1"/>
    <property type="molecule type" value="Genomic_DNA"/>
</dbReference>
<proteinExistence type="predicted"/>
<sequence>MTKQTDTTNRKPEFRLYHVAGEGEKALWTPMGAAWTHKDHLGFNINLDLLPRSGRLVMRAAPEGKDGNGGQQ</sequence>
<accession>A0ABT5WVB0</accession>
<dbReference type="Proteomes" id="UP001216253">
    <property type="component" value="Unassembled WGS sequence"/>
</dbReference>
<reference evidence="1 2" key="1">
    <citation type="submission" date="2023-03" db="EMBL/GenBank/DDBJ databases">
        <title>NovoSphingobium album sp. nov. isolated from polycyclic aromatic hydrocarbons- and heavy-metal polluted soil.</title>
        <authorList>
            <person name="Liu Z."/>
            <person name="Wang K."/>
        </authorList>
    </citation>
    <scope>NUCLEOTIDE SEQUENCE [LARGE SCALE GENOMIC DNA]</scope>
    <source>
        <strain evidence="1 2">H3SJ31-1</strain>
    </source>
</reference>
<organism evidence="1 2">
    <name type="scientific">Novosphingobium album</name>
    <name type="common">ex Liu et al. 2023</name>
    <dbReference type="NCBI Taxonomy" id="3031130"/>
    <lineage>
        <taxon>Bacteria</taxon>
        <taxon>Pseudomonadati</taxon>
        <taxon>Pseudomonadota</taxon>
        <taxon>Alphaproteobacteria</taxon>
        <taxon>Sphingomonadales</taxon>
        <taxon>Sphingomonadaceae</taxon>
        <taxon>Novosphingobium</taxon>
    </lineage>
</organism>
<name>A0ABT5WVB0_9SPHN</name>
<evidence type="ECO:0000313" key="2">
    <source>
        <dbReference type="Proteomes" id="UP001216253"/>
    </source>
</evidence>
<gene>
    <name evidence="1" type="ORF">PYV00_19285</name>
</gene>
<keyword evidence="2" id="KW-1185">Reference proteome</keyword>
<evidence type="ECO:0000313" key="1">
    <source>
        <dbReference type="EMBL" id="MDE8653838.1"/>
    </source>
</evidence>
<comment type="caution">
    <text evidence="1">The sequence shown here is derived from an EMBL/GenBank/DDBJ whole genome shotgun (WGS) entry which is preliminary data.</text>
</comment>
<protein>
    <submittedName>
        <fullName evidence="1">Uncharacterized protein</fullName>
    </submittedName>
</protein>